<keyword evidence="2" id="KW-0677">Repeat</keyword>
<dbReference type="SUPFAM" id="SSF48371">
    <property type="entry name" value="ARM repeat"/>
    <property type="match status" value="1"/>
</dbReference>
<sequence length="2006" mass="220531">MTSRLDRLILLLDTGSTSAIRATAAQQIGDIQKQHPQELANLLVRVARHLRSKQWETRVAAGLALEAIAQHVPEWCTRTDDDDRPSDAEEALSPPPSADGSVGTPHAAVTRSPTLTAHHASAWSFNRVDLPVVLAQGHSLLASAGKEYDFDLTDLDPAERMRLQRRRLAQNMGLGMQFDVGDLVEDADLNVTPTALHRPASVPIPPVVLRPGVAPTPTTAFHGAVPLAAIAPGASAIPPPGPRPRGRPRKHPPPPPKPTPLDDSVNPAYAHLDMTGLSARERNRLKRKAKKDGRTPAALNVITPDMQQGRDKMRIIESSQPSSGCPVPVAHRTPSEPSDSAPTSGNILDPDPTSEHSGPSQIDSNHSSISPSPRLTTPVPSSSEITSGQPFAVSSDHWPFTRIIDQLCLDLFDPDWEVRHGAGIGIKAILRKHGQSAARKMGCSPEVNDRRNQTYLLDIVVRIVCVLTLDRFCDFVSDQVVTPVRETCSQTLGTVCKFLSPEAVNEAMQALLKLVHQPWTHQAGRPMAMGRPLPTSPIWDVRYAGLLGLKYLVAVRQDLADQLLVGTVGAVHLGLQDSDDDVRAVSAATLIPMVDVLVTQLTAVVPGICRVLWDGLLELKDDLTPSIASVMELVSKLYRYEPLSAQQNGLAEGFESLIPRLYPFFRHTMTSVRQAVLETLLTFIRLAPHDPWVDDQWRAVDSRCLQLLYQNILLETHPRILQLSVEVWNAYIWRLVRCHRLAPTNQPPLLTQLIAPHLYHWLGWLVTPIGTPLSTTGMYSAPAPGHSKPRAGSAGLAEYQVHPVDTAMIQQDLGLVPIPVVFRNRTASARALGQCLAALTGRGFHQWTIATVLEEWGTAYTACRTRLPAPHSMIWDARLVQVSSPAALLYNTLLADLNLPLQALRAPHQGVPYSELLPQLQRIYNDSVALLQAFIITARVPHNKIPGLPPVFRLDQPPSSIPGVSGSIFTAEIGQRVVTDVFTQLADSIPPAGQTKAAYRTLDEHRTYLTSSLAEFQEELVQLQTRVHCAAAGALVALEILPDKLNPIIRSLMNSVKRETLTDLQLRAAVSVTRLCPSLPVEKIIKNLCTCICSDPAATPALRQHMDREGIWSVLHPDTPVTAEGENGAPDADSDGATPIPGAGDSAMAVTVRGATMALHQLATLFGPDLFAQLPRLWDTIARPLATVDAITASKDSAATDSIDLLNTRLAQTATEPASLGQELIDALQVIRTLVPALDSDLHPALLTLLPSICSVLRCQYMVIRFTTARCLASLAQVLLNPVLTATVRQVVPLLGHVEHLTQRQGAAEALYQIVTQLDDRILPFVIFLVVPVLGRMSDPDDSVRLVCTNGFAQLIKLVPLEAGVPDPPEMASDLLAHREHERKFLAQLMDSSQLEPFVIPVKISVTLRKYQQEGVSWLAFLNRYQLHGILCDDMGLGKTLQSICILASDHYHRAVRYAATKAPNSRPLASLVVCPPTLIGHWQQEILTYVDTLKPLIYAGPPLERRKLRPMFAQHDVIIMSYDVLRNDLDDLVHLHWNYCILDEGHVIKNTKTKITKAVKSVNALHRLILSGTPVQNNVVELWSLFDFLMPGFLGTERMFNDRYGKPILASRDSKSSSRDQEAGALALEALHKQVLPFLLRRMKEDVLSDLPPKIIQDYYCDLSDIQRQLYEDFSNSKTTQVIRRSLETGESYSALAAPEPVVQPAHVFQALQYLRKLVNHPLLVLNPKHAQYDTVMAQLRANQQQLRDLVHAPKLLALRQLLNDCGIGVSDPSSNTDSAVGALTEGAVSQHRALVFCQLKTMLDIVENDLLRVHMPGVTYMRLDGSVDSQKRQDVVTKFNQDPSIDLLLLTTHVGGLGLNLTGADTVIFIEHDWNPMKDLQAMDRAHRLGQKKVVNVYRLITRGTLEEKIMGLQKFKLNVANSIINQQNAGLQSMNTDQLLDLFSVSSTGAGANDTGKSDQGGANGDDKKPATAKNVLDNMDDLWDDRQYNEEYNLDAFIQSLN</sequence>
<evidence type="ECO:0000256" key="1">
    <source>
        <dbReference type="ARBA" id="ARBA00004123"/>
    </source>
</evidence>
<evidence type="ECO:0000256" key="7">
    <source>
        <dbReference type="ARBA" id="ARBA00023125"/>
    </source>
</evidence>
<dbReference type="GO" id="GO:0016887">
    <property type="term" value="F:ATP hydrolysis activity"/>
    <property type="evidence" value="ECO:0007669"/>
    <property type="project" value="InterPro"/>
</dbReference>
<dbReference type="InterPro" id="IPR016024">
    <property type="entry name" value="ARM-type_fold"/>
</dbReference>
<feature type="compositionally biased region" description="Polar residues" evidence="11">
    <location>
        <begin position="355"/>
        <end position="389"/>
    </location>
</feature>
<evidence type="ECO:0000256" key="4">
    <source>
        <dbReference type="ARBA" id="ARBA00022801"/>
    </source>
</evidence>
<dbReference type="InterPro" id="IPR001650">
    <property type="entry name" value="Helicase_C-like"/>
</dbReference>
<evidence type="ECO:0000259" key="12">
    <source>
        <dbReference type="PROSITE" id="PS51192"/>
    </source>
</evidence>
<feature type="compositionally biased region" description="Basic and acidic residues" evidence="11">
    <location>
        <begin position="77"/>
        <end position="87"/>
    </location>
</feature>
<keyword evidence="4" id="KW-0378">Hydrolase</keyword>
<dbReference type="InterPro" id="IPR038718">
    <property type="entry name" value="SNF2-like_sf"/>
</dbReference>
<dbReference type="InterPro" id="IPR011989">
    <property type="entry name" value="ARM-like"/>
</dbReference>
<evidence type="ECO:0000256" key="9">
    <source>
        <dbReference type="ARBA" id="ARBA00073046"/>
    </source>
</evidence>
<dbReference type="Pfam" id="PF00271">
    <property type="entry name" value="Helicase_C"/>
    <property type="match status" value="1"/>
</dbReference>
<dbReference type="Gene3D" id="1.25.10.10">
    <property type="entry name" value="Leucine-rich Repeat Variant"/>
    <property type="match status" value="3"/>
</dbReference>
<dbReference type="PROSITE" id="PS51194">
    <property type="entry name" value="HELICASE_CTER"/>
    <property type="match status" value="1"/>
</dbReference>
<dbReference type="SMART" id="SM00490">
    <property type="entry name" value="HELICc"/>
    <property type="match status" value="1"/>
</dbReference>
<keyword evidence="6" id="KW-0067">ATP-binding</keyword>
<dbReference type="Gene3D" id="3.40.50.10810">
    <property type="entry name" value="Tandem AAA-ATPase domain"/>
    <property type="match status" value="1"/>
</dbReference>
<evidence type="ECO:0000256" key="8">
    <source>
        <dbReference type="ARBA" id="ARBA00023242"/>
    </source>
</evidence>
<dbReference type="InterPro" id="IPR044972">
    <property type="entry name" value="Mot1"/>
</dbReference>
<dbReference type="FunFam" id="3.40.50.10810:FF:000009">
    <property type="entry name" value="B-TFIID TATA-box-binding protein-associated factor 1"/>
    <property type="match status" value="1"/>
</dbReference>
<dbReference type="Proteomes" id="UP000268162">
    <property type="component" value="Unassembled WGS sequence"/>
</dbReference>
<evidence type="ECO:0000256" key="2">
    <source>
        <dbReference type="ARBA" id="ARBA00022737"/>
    </source>
</evidence>
<evidence type="ECO:0000259" key="13">
    <source>
        <dbReference type="PROSITE" id="PS51194"/>
    </source>
</evidence>
<dbReference type="InterPro" id="IPR044078">
    <property type="entry name" value="Mot1_ATP-bd"/>
</dbReference>
<feature type="region of interest" description="Disordered" evidence="11">
    <location>
        <begin position="1954"/>
        <end position="1977"/>
    </location>
</feature>
<protein>
    <recommendedName>
        <fullName evidence="9">TATA-binding protein-associated factor mot1</fullName>
    </recommendedName>
    <alternativeName>
        <fullName evidence="10">Modifier of transcription 1</fullName>
    </alternativeName>
</protein>
<feature type="region of interest" description="Disordered" evidence="11">
    <location>
        <begin position="77"/>
        <end position="108"/>
    </location>
</feature>
<dbReference type="STRING" id="215637.A0A4V1J5N7"/>
<feature type="region of interest" description="Disordered" evidence="11">
    <location>
        <begin position="1118"/>
        <end position="1141"/>
    </location>
</feature>
<evidence type="ECO:0000256" key="10">
    <source>
        <dbReference type="ARBA" id="ARBA00081329"/>
    </source>
</evidence>
<keyword evidence="15" id="KW-1185">Reference proteome</keyword>
<dbReference type="Pfam" id="PF00176">
    <property type="entry name" value="SNF2-rel_dom"/>
    <property type="match status" value="1"/>
</dbReference>
<keyword evidence="7" id="KW-0238">DNA-binding</keyword>
<evidence type="ECO:0000313" key="14">
    <source>
        <dbReference type="EMBL" id="RKP39699.1"/>
    </source>
</evidence>
<feature type="domain" description="Helicase ATP-binding" evidence="12">
    <location>
        <begin position="1420"/>
        <end position="1593"/>
    </location>
</feature>
<gene>
    <name evidence="14" type="ORF">BJ085DRAFT_19441</name>
</gene>
<evidence type="ECO:0000256" key="3">
    <source>
        <dbReference type="ARBA" id="ARBA00022741"/>
    </source>
</evidence>
<name>A0A4V1J5N7_9FUNG</name>
<dbReference type="GO" id="GO:0003677">
    <property type="term" value="F:DNA binding"/>
    <property type="evidence" value="ECO:0007669"/>
    <property type="project" value="UniProtKB-KW"/>
</dbReference>
<keyword evidence="8" id="KW-0539">Nucleus</keyword>
<accession>A0A4V1J5N7</accession>
<dbReference type="GO" id="GO:0017025">
    <property type="term" value="F:TBP-class protein binding"/>
    <property type="evidence" value="ECO:0007669"/>
    <property type="project" value="InterPro"/>
</dbReference>
<dbReference type="GO" id="GO:0004386">
    <property type="term" value="F:helicase activity"/>
    <property type="evidence" value="ECO:0007669"/>
    <property type="project" value="UniProtKB-KW"/>
</dbReference>
<feature type="region of interest" description="Disordered" evidence="11">
    <location>
        <begin position="232"/>
        <end position="390"/>
    </location>
</feature>
<dbReference type="GO" id="GO:0005634">
    <property type="term" value="C:nucleus"/>
    <property type="evidence" value="ECO:0007669"/>
    <property type="project" value="UniProtKB-SubCell"/>
</dbReference>
<feature type="compositionally biased region" description="Polar residues" evidence="11">
    <location>
        <begin position="335"/>
        <end position="346"/>
    </location>
</feature>
<dbReference type="InterPro" id="IPR014001">
    <property type="entry name" value="Helicase_ATP-bd"/>
</dbReference>
<feature type="domain" description="Helicase C-terminal" evidence="13">
    <location>
        <begin position="1784"/>
        <end position="1938"/>
    </location>
</feature>
<dbReference type="Gene3D" id="3.40.50.300">
    <property type="entry name" value="P-loop containing nucleotide triphosphate hydrolases"/>
    <property type="match status" value="1"/>
</dbReference>
<dbReference type="EMBL" id="ML002250">
    <property type="protein sequence ID" value="RKP39699.1"/>
    <property type="molecule type" value="Genomic_DNA"/>
</dbReference>
<evidence type="ECO:0000256" key="11">
    <source>
        <dbReference type="SAM" id="MobiDB-lite"/>
    </source>
</evidence>
<evidence type="ECO:0000313" key="15">
    <source>
        <dbReference type="Proteomes" id="UP000268162"/>
    </source>
</evidence>
<dbReference type="InterPro" id="IPR000330">
    <property type="entry name" value="SNF2_N"/>
</dbReference>
<dbReference type="GO" id="GO:0005524">
    <property type="term" value="F:ATP binding"/>
    <property type="evidence" value="ECO:0007669"/>
    <property type="project" value="UniProtKB-KW"/>
</dbReference>
<dbReference type="SUPFAM" id="SSF52540">
    <property type="entry name" value="P-loop containing nucleoside triphosphate hydrolases"/>
    <property type="match status" value="2"/>
</dbReference>
<proteinExistence type="predicted"/>
<dbReference type="InterPro" id="IPR049730">
    <property type="entry name" value="SNF2/RAD54-like_C"/>
</dbReference>
<keyword evidence="3" id="KW-0547">Nucleotide-binding</keyword>
<dbReference type="SMART" id="SM00487">
    <property type="entry name" value="DEXDc"/>
    <property type="match status" value="1"/>
</dbReference>
<comment type="subcellular location">
    <subcellularLocation>
        <location evidence="1">Nucleus</location>
    </subcellularLocation>
</comment>
<dbReference type="PROSITE" id="PS51192">
    <property type="entry name" value="HELICASE_ATP_BIND_1"/>
    <property type="match status" value="1"/>
</dbReference>
<keyword evidence="5" id="KW-0347">Helicase</keyword>
<dbReference type="InterPro" id="IPR022707">
    <property type="entry name" value="Mot1_central_dom"/>
</dbReference>
<dbReference type="PANTHER" id="PTHR36498:SF1">
    <property type="entry name" value="TATA-BINDING PROTEIN-ASSOCIATED FACTOR 172"/>
    <property type="match status" value="1"/>
</dbReference>
<organism evidence="14 15">
    <name type="scientific">Dimargaris cristalligena</name>
    <dbReference type="NCBI Taxonomy" id="215637"/>
    <lineage>
        <taxon>Eukaryota</taxon>
        <taxon>Fungi</taxon>
        <taxon>Fungi incertae sedis</taxon>
        <taxon>Zoopagomycota</taxon>
        <taxon>Kickxellomycotina</taxon>
        <taxon>Dimargaritomycetes</taxon>
        <taxon>Dimargaritales</taxon>
        <taxon>Dimargaritaceae</taxon>
        <taxon>Dimargaris</taxon>
    </lineage>
</organism>
<evidence type="ECO:0000256" key="5">
    <source>
        <dbReference type="ARBA" id="ARBA00022806"/>
    </source>
</evidence>
<dbReference type="FunFam" id="3.40.50.300:FF:000428">
    <property type="entry name" value="TATA-binding protein-associated factor 172"/>
    <property type="match status" value="1"/>
</dbReference>
<dbReference type="CDD" id="cd18793">
    <property type="entry name" value="SF2_C_SNF"/>
    <property type="match status" value="1"/>
</dbReference>
<reference evidence="15" key="1">
    <citation type="journal article" date="2018" name="Nat. Microbiol.">
        <title>Leveraging single-cell genomics to expand the fungal tree of life.</title>
        <authorList>
            <person name="Ahrendt S.R."/>
            <person name="Quandt C.A."/>
            <person name="Ciobanu D."/>
            <person name="Clum A."/>
            <person name="Salamov A."/>
            <person name="Andreopoulos B."/>
            <person name="Cheng J.F."/>
            <person name="Woyke T."/>
            <person name="Pelin A."/>
            <person name="Henrissat B."/>
            <person name="Reynolds N.K."/>
            <person name="Benny G.L."/>
            <person name="Smith M.E."/>
            <person name="James T.Y."/>
            <person name="Grigoriev I.V."/>
        </authorList>
    </citation>
    <scope>NUCLEOTIDE SEQUENCE [LARGE SCALE GENOMIC DNA]</scope>
    <source>
        <strain evidence="15">RSA 468</strain>
    </source>
</reference>
<dbReference type="InterPro" id="IPR027417">
    <property type="entry name" value="P-loop_NTPase"/>
</dbReference>
<evidence type="ECO:0000256" key="6">
    <source>
        <dbReference type="ARBA" id="ARBA00022840"/>
    </source>
</evidence>
<dbReference type="Pfam" id="PF12054">
    <property type="entry name" value="DUF3535"/>
    <property type="match status" value="1"/>
</dbReference>
<dbReference type="CDD" id="cd17999">
    <property type="entry name" value="DEXHc_Mot1"/>
    <property type="match status" value="1"/>
</dbReference>
<dbReference type="PANTHER" id="PTHR36498">
    <property type="entry name" value="TATA-BINDING PROTEIN-ASSOCIATED FACTOR 172"/>
    <property type="match status" value="1"/>
</dbReference>